<dbReference type="AlphaFoldDB" id="D6WHU9"/>
<accession>D6WHU9</accession>
<feature type="compositionally biased region" description="Basic residues" evidence="1">
    <location>
        <begin position="106"/>
        <end position="125"/>
    </location>
</feature>
<dbReference type="Proteomes" id="UP000007266">
    <property type="component" value="Linkage group 3"/>
</dbReference>
<evidence type="ECO:0000313" key="2">
    <source>
        <dbReference type="EMBL" id="EFA00054.1"/>
    </source>
</evidence>
<reference evidence="2 3" key="1">
    <citation type="journal article" date="2008" name="Nature">
        <title>The genome of the model beetle and pest Tribolium castaneum.</title>
        <authorList>
            <consortium name="Tribolium Genome Sequencing Consortium"/>
            <person name="Richards S."/>
            <person name="Gibbs R.A."/>
            <person name="Weinstock G.M."/>
            <person name="Brown S.J."/>
            <person name="Denell R."/>
            <person name="Beeman R.W."/>
            <person name="Gibbs R."/>
            <person name="Beeman R.W."/>
            <person name="Brown S.J."/>
            <person name="Bucher G."/>
            <person name="Friedrich M."/>
            <person name="Grimmelikhuijzen C.J."/>
            <person name="Klingler M."/>
            <person name="Lorenzen M."/>
            <person name="Richards S."/>
            <person name="Roth S."/>
            <person name="Schroder R."/>
            <person name="Tautz D."/>
            <person name="Zdobnov E.M."/>
            <person name="Muzny D."/>
            <person name="Gibbs R.A."/>
            <person name="Weinstock G.M."/>
            <person name="Attaway T."/>
            <person name="Bell S."/>
            <person name="Buhay C.J."/>
            <person name="Chandrabose M.N."/>
            <person name="Chavez D."/>
            <person name="Clerk-Blankenburg K.P."/>
            <person name="Cree A."/>
            <person name="Dao M."/>
            <person name="Davis C."/>
            <person name="Chacko J."/>
            <person name="Dinh H."/>
            <person name="Dugan-Rocha S."/>
            <person name="Fowler G."/>
            <person name="Garner T.T."/>
            <person name="Garnes J."/>
            <person name="Gnirke A."/>
            <person name="Hawes A."/>
            <person name="Hernandez J."/>
            <person name="Hines S."/>
            <person name="Holder M."/>
            <person name="Hume J."/>
            <person name="Jhangiani S.N."/>
            <person name="Joshi V."/>
            <person name="Khan Z.M."/>
            <person name="Jackson L."/>
            <person name="Kovar C."/>
            <person name="Kowis A."/>
            <person name="Lee S."/>
            <person name="Lewis L.R."/>
            <person name="Margolis J."/>
            <person name="Morgan M."/>
            <person name="Nazareth L.V."/>
            <person name="Nguyen N."/>
            <person name="Okwuonu G."/>
            <person name="Parker D."/>
            <person name="Richards S."/>
            <person name="Ruiz S.J."/>
            <person name="Santibanez J."/>
            <person name="Savard J."/>
            <person name="Scherer S.E."/>
            <person name="Schneider B."/>
            <person name="Sodergren E."/>
            <person name="Tautz D."/>
            <person name="Vattahil S."/>
            <person name="Villasana D."/>
            <person name="White C.S."/>
            <person name="Wright R."/>
            <person name="Park Y."/>
            <person name="Beeman R.W."/>
            <person name="Lord J."/>
            <person name="Oppert B."/>
            <person name="Lorenzen M."/>
            <person name="Brown S."/>
            <person name="Wang L."/>
            <person name="Savard J."/>
            <person name="Tautz D."/>
            <person name="Richards S."/>
            <person name="Weinstock G."/>
            <person name="Gibbs R.A."/>
            <person name="Liu Y."/>
            <person name="Worley K."/>
            <person name="Weinstock G."/>
            <person name="Elsik C.G."/>
            <person name="Reese J.T."/>
            <person name="Elhaik E."/>
            <person name="Landan G."/>
            <person name="Graur D."/>
            <person name="Arensburger P."/>
            <person name="Atkinson P."/>
            <person name="Beeman R.W."/>
            <person name="Beidler J."/>
            <person name="Brown S.J."/>
            <person name="Demuth J.P."/>
            <person name="Drury D.W."/>
            <person name="Du Y.Z."/>
            <person name="Fujiwara H."/>
            <person name="Lorenzen M."/>
            <person name="Maselli V."/>
            <person name="Osanai M."/>
            <person name="Park Y."/>
            <person name="Robertson H.M."/>
            <person name="Tu Z."/>
            <person name="Wang J.J."/>
            <person name="Wang S."/>
            <person name="Richards S."/>
            <person name="Song H."/>
            <person name="Zhang L."/>
            <person name="Sodergren E."/>
            <person name="Werner D."/>
            <person name="Stanke M."/>
            <person name="Morgenstern B."/>
            <person name="Solovyev V."/>
            <person name="Kosarev P."/>
            <person name="Brown G."/>
            <person name="Chen H.C."/>
            <person name="Ermolaeva O."/>
            <person name="Hlavina W."/>
            <person name="Kapustin Y."/>
            <person name="Kiryutin B."/>
            <person name="Kitts P."/>
            <person name="Maglott D."/>
            <person name="Pruitt K."/>
            <person name="Sapojnikov V."/>
            <person name="Souvorov A."/>
            <person name="Mackey A.J."/>
            <person name="Waterhouse R.M."/>
            <person name="Wyder S."/>
            <person name="Zdobnov E.M."/>
            <person name="Zdobnov E.M."/>
            <person name="Wyder S."/>
            <person name="Kriventseva E.V."/>
            <person name="Kadowaki T."/>
            <person name="Bork P."/>
            <person name="Aranda M."/>
            <person name="Bao R."/>
            <person name="Beermann A."/>
            <person name="Berns N."/>
            <person name="Bolognesi R."/>
            <person name="Bonneton F."/>
            <person name="Bopp D."/>
            <person name="Brown S.J."/>
            <person name="Bucher G."/>
            <person name="Butts T."/>
            <person name="Chaumot A."/>
            <person name="Denell R.E."/>
            <person name="Ferrier D.E."/>
            <person name="Friedrich M."/>
            <person name="Gordon C.M."/>
            <person name="Jindra M."/>
            <person name="Klingler M."/>
            <person name="Lan Q."/>
            <person name="Lattorff H.M."/>
            <person name="Laudet V."/>
            <person name="von Levetsow C."/>
            <person name="Liu Z."/>
            <person name="Lutz R."/>
            <person name="Lynch J.A."/>
            <person name="da Fonseca R.N."/>
            <person name="Posnien N."/>
            <person name="Reuter R."/>
            <person name="Roth S."/>
            <person name="Savard J."/>
            <person name="Schinko J.B."/>
            <person name="Schmitt C."/>
            <person name="Schoppmeier M."/>
            <person name="Schroder R."/>
            <person name="Shippy T.D."/>
            <person name="Simonnet F."/>
            <person name="Marques-Souza H."/>
            <person name="Tautz D."/>
            <person name="Tomoyasu Y."/>
            <person name="Trauner J."/>
            <person name="Van der Zee M."/>
            <person name="Vervoort M."/>
            <person name="Wittkopp N."/>
            <person name="Wimmer E.A."/>
            <person name="Yang X."/>
            <person name="Jones A.K."/>
            <person name="Sattelle D.B."/>
            <person name="Ebert P.R."/>
            <person name="Nelson D."/>
            <person name="Scott J.G."/>
            <person name="Beeman R.W."/>
            <person name="Muthukrishnan S."/>
            <person name="Kramer K.J."/>
            <person name="Arakane Y."/>
            <person name="Beeman R.W."/>
            <person name="Zhu Q."/>
            <person name="Hogenkamp D."/>
            <person name="Dixit R."/>
            <person name="Oppert B."/>
            <person name="Jiang H."/>
            <person name="Zou Z."/>
            <person name="Marshall J."/>
            <person name="Elpidina E."/>
            <person name="Vinokurov K."/>
            <person name="Oppert C."/>
            <person name="Zou Z."/>
            <person name="Evans J."/>
            <person name="Lu Z."/>
            <person name="Zhao P."/>
            <person name="Sumathipala N."/>
            <person name="Altincicek B."/>
            <person name="Vilcinskas A."/>
            <person name="Williams M."/>
            <person name="Hultmark D."/>
            <person name="Hetru C."/>
            <person name="Jiang H."/>
            <person name="Grimmelikhuijzen C.J."/>
            <person name="Hauser F."/>
            <person name="Cazzamali G."/>
            <person name="Williamson M."/>
            <person name="Park Y."/>
            <person name="Li B."/>
            <person name="Tanaka Y."/>
            <person name="Predel R."/>
            <person name="Neupert S."/>
            <person name="Schachtner J."/>
            <person name="Verleyen P."/>
            <person name="Raible F."/>
            <person name="Bork P."/>
            <person name="Friedrich M."/>
            <person name="Walden K.K."/>
            <person name="Robertson H.M."/>
            <person name="Angeli S."/>
            <person name="Foret S."/>
            <person name="Bucher G."/>
            <person name="Schuetz S."/>
            <person name="Maleszka R."/>
            <person name="Wimmer E.A."/>
            <person name="Beeman R.W."/>
            <person name="Lorenzen M."/>
            <person name="Tomoyasu Y."/>
            <person name="Miller S.C."/>
            <person name="Grossmann D."/>
            <person name="Bucher G."/>
        </authorList>
    </citation>
    <scope>NUCLEOTIDE SEQUENCE [LARGE SCALE GENOMIC DNA]</scope>
    <source>
        <strain evidence="2 3">Georgia GA2</strain>
    </source>
</reference>
<sequence length="125" mass="13844">MTSIWTAKSVERECMLLGNTRGWGRGVFGGEEAAVVRWWLTGGTPKTLKAGWRWPKAAVPAAEAAMSARLVETVGLSFEGNASSGHICRASHRPECPPHTDMGAFRRPRRHRRHRLPHRSPPKAP</sequence>
<organism evidence="2 3">
    <name type="scientific">Tribolium castaneum</name>
    <name type="common">Red flour beetle</name>
    <dbReference type="NCBI Taxonomy" id="7070"/>
    <lineage>
        <taxon>Eukaryota</taxon>
        <taxon>Metazoa</taxon>
        <taxon>Ecdysozoa</taxon>
        <taxon>Arthropoda</taxon>
        <taxon>Hexapoda</taxon>
        <taxon>Insecta</taxon>
        <taxon>Pterygota</taxon>
        <taxon>Neoptera</taxon>
        <taxon>Endopterygota</taxon>
        <taxon>Coleoptera</taxon>
        <taxon>Polyphaga</taxon>
        <taxon>Cucujiformia</taxon>
        <taxon>Tenebrionidae</taxon>
        <taxon>Tenebrionidae incertae sedis</taxon>
        <taxon>Tribolium</taxon>
    </lineage>
</organism>
<evidence type="ECO:0000313" key="3">
    <source>
        <dbReference type="Proteomes" id="UP000007266"/>
    </source>
</evidence>
<protein>
    <submittedName>
        <fullName evidence="2">Uncharacterized protein</fullName>
    </submittedName>
</protein>
<gene>
    <name evidence="2" type="primary">AUGUSTUS-3.0.2_02862</name>
    <name evidence="2" type="ORF">TcasGA2_TC002862</name>
</gene>
<dbReference type="HOGENOM" id="CLU_1995540_0_0_1"/>
<reference evidence="2 3" key="2">
    <citation type="journal article" date="2010" name="Nucleic Acids Res.">
        <title>BeetleBase in 2010: revisions to provide comprehensive genomic information for Tribolium castaneum.</title>
        <authorList>
            <person name="Kim H.S."/>
            <person name="Murphy T."/>
            <person name="Xia J."/>
            <person name="Caragea D."/>
            <person name="Park Y."/>
            <person name="Beeman R.W."/>
            <person name="Lorenzen M.D."/>
            <person name="Butcher S."/>
            <person name="Manak J.R."/>
            <person name="Brown S.J."/>
        </authorList>
    </citation>
    <scope>GENOME REANNOTATION</scope>
    <source>
        <strain evidence="2 3">Georgia GA2</strain>
    </source>
</reference>
<proteinExistence type="predicted"/>
<feature type="region of interest" description="Disordered" evidence="1">
    <location>
        <begin position="87"/>
        <end position="125"/>
    </location>
</feature>
<dbReference type="InParanoid" id="D6WHU9"/>
<name>D6WHU9_TRICA</name>
<keyword evidence="3" id="KW-1185">Reference proteome</keyword>
<evidence type="ECO:0000256" key="1">
    <source>
        <dbReference type="SAM" id="MobiDB-lite"/>
    </source>
</evidence>
<dbReference type="EMBL" id="KQ971321">
    <property type="protein sequence ID" value="EFA00054.1"/>
    <property type="molecule type" value="Genomic_DNA"/>
</dbReference>